<dbReference type="eggNOG" id="COG1146">
    <property type="taxonomic scope" value="Bacteria"/>
</dbReference>
<dbReference type="STRING" id="488538.SAR116_0319"/>
<dbReference type="EMBL" id="CP001751">
    <property type="protein sequence ID" value="ADE38562.1"/>
    <property type="molecule type" value="Genomic_DNA"/>
</dbReference>
<evidence type="ECO:0000313" key="2">
    <source>
        <dbReference type="Proteomes" id="UP000007460"/>
    </source>
</evidence>
<sequence length="63" mass="7220">MNLFQLINDSNTASSEAHLETSRIMQICNACRYCEGFCTVFPAMERRRTFEDGDTAFFAQSGW</sequence>
<accession>D5BQ64</accession>
<dbReference type="KEGG" id="apb:SAR116_0319"/>
<keyword evidence="2" id="KW-1185">Reference proteome</keyword>
<evidence type="ECO:0000313" key="1">
    <source>
        <dbReference type="EMBL" id="ADE38562.1"/>
    </source>
</evidence>
<organism evidence="1 2">
    <name type="scientific">Puniceispirillum marinum (strain IMCC1322)</name>
    <dbReference type="NCBI Taxonomy" id="488538"/>
    <lineage>
        <taxon>Bacteria</taxon>
        <taxon>Pseudomonadati</taxon>
        <taxon>Pseudomonadota</taxon>
        <taxon>Alphaproteobacteria</taxon>
        <taxon>Candidatus Puniceispirillales</taxon>
        <taxon>Candidatus Puniceispirillaceae</taxon>
        <taxon>Candidatus Puniceispirillum</taxon>
    </lineage>
</organism>
<dbReference type="AlphaFoldDB" id="D5BQ64"/>
<proteinExistence type="predicted"/>
<dbReference type="HOGENOM" id="CLU_2882705_0_0_5"/>
<name>D5BQ64_PUNMI</name>
<gene>
    <name evidence="1" type="ordered locus">SAR116_0319</name>
</gene>
<dbReference type="Proteomes" id="UP000007460">
    <property type="component" value="Chromosome"/>
</dbReference>
<protein>
    <submittedName>
        <fullName evidence="1">Putative citrate utilization protein B (CitB) putative membrane protein</fullName>
    </submittedName>
</protein>
<reference evidence="1 2" key="1">
    <citation type="journal article" date="2010" name="J. Bacteriol.">
        <title>Complete genome sequence of "Candidatus Puniceispirillum marinum" IMCC1322, a representative of the SAR116 clade in the Alphaproteobacteria.</title>
        <authorList>
            <person name="Oh H.M."/>
            <person name="Kwon K.K."/>
            <person name="Kang I."/>
            <person name="Kang S.G."/>
            <person name="Lee J.H."/>
            <person name="Kim S.J."/>
            <person name="Cho J.C."/>
        </authorList>
    </citation>
    <scope>NUCLEOTIDE SEQUENCE [LARGE SCALE GENOMIC DNA]</scope>
    <source>
        <strain evidence="1 2">IMCC1322</strain>
    </source>
</reference>